<name>A0ABP5MDZ2_9MICO</name>
<evidence type="ECO:0008006" key="3">
    <source>
        <dbReference type="Google" id="ProtNLM"/>
    </source>
</evidence>
<comment type="caution">
    <text evidence="1">The sequence shown here is derived from an EMBL/GenBank/DDBJ whole genome shotgun (WGS) entry which is preliminary data.</text>
</comment>
<evidence type="ECO:0000313" key="2">
    <source>
        <dbReference type="Proteomes" id="UP001501599"/>
    </source>
</evidence>
<evidence type="ECO:0000313" key="1">
    <source>
        <dbReference type="EMBL" id="GAA2171744.1"/>
    </source>
</evidence>
<accession>A0ABP5MDZ2</accession>
<dbReference type="RefSeq" id="WP_344340309.1">
    <property type="nucleotide sequence ID" value="NZ_BAAAQT010000005.1"/>
</dbReference>
<reference evidence="2" key="1">
    <citation type="journal article" date="2019" name="Int. J. Syst. Evol. Microbiol.">
        <title>The Global Catalogue of Microorganisms (GCM) 10K type strain sequencing project: providing services to taxonomists for standard genome sequencing and annotation.</title>
        <authorList>
            <consortium name="The Broad Institute Genomics Platform"/>
            <consortium name="The Broad Institute Genome Sequencing Center for Infectious Disease"/>
            <person name="Wu L."/>
            <person name="Ma J."/>
        </authorList>
    </citation>
    <scope>NUCLEOTIDE SEQUENCE [LARGE SCALE GENOMIC DNA]</scope>
    <source>
        <strain evidence="2">JCM 16026</strain>
    </source>
</reference>
<organism evidence="1 2">
    <name type="scientific">Agrococcus versicolor</name>
    <dbReference type="NCBI Taxonomy" id="501482"/>
    <lineage>
        <taxon>Bacteria</taxon>
        <taxon>Bacillati</taxon>
        <taxon>Actinomycetota</taxon>
        <taxon>Actinomycetes</taxon>
        <taxon>Micrococcales</taxon>
        <taxon>Microbacteriaceae</taxon>
        <taxon>Agrococcus</taxon>
    </lineage>
</organism>
<protein>
    <recommendedName>
        <fullName evidence="3">DUF3499 domain-containing protein</fullName>
    </recommendedName>
</protein>
<dbReference type="EMBL" id="BAAAQT010000005">
    <property type="protein sequence ID" value="GAA2171744.1"/>
    <property type="molecule type" value="Genomic_DNA"/>
</dbReference>
<dbReference type="Pfam" id="PF12005">
    <property type="entry name" value="DUF3499"/>
    <property type="match status" value="1"/>
</dbReference>
<sequence length="68" mass="7702">MDGRLCSRPTCRNYADRTLTYDYDDRMMAIGPLLDARQEGGYDLCDVHASRIQPPAGWTIVQHRADAT</sequence>
<proteinExistence type="predicted"/>
<gene>
    <name evidence="1" type="ORF">GCM10009846_06730</name>
</gene>
<keyword evidence="2" id="KW-1185">Reference proteome</keyword>
<dbReference type="Proteomes" id="UP001501599">
    <property type="component" value="Unassembled WGS sequence"/>
</dbReference>
<dbReference type="InterPro" id="IPR021888">
    <property type="entry name" value="DUF3499"/>
</dbReference>